<protein>
    <submittedName>
        <fullName evidence="1">Uncharacterized protein</fullName>
    </submittedName>
</protein>
<dbReference type="EMBL" id="NMQW01000017">
    <property type="protein sequence ID" value="OXM85814.1"/>
    <property type="molecule type" value="Genomic_DNA"/>
</dbReference>
<gene>
    <name evidence="1" type="ORF">CF651_11290</name>
</gene>
<name>A0A229UQW9_9BACL</name>
<dbReference type="OrthoDB" id="2655123at2"/>
<comment type="caution">
    <text evidence="1">The sequence shown here is derived from an EMBL/GenBank/DDBJ whole genome shotgun (WGS) entry which is preliminary data.</text>
</comment>
<sequence length="64" mass="7044">MNKAYKPLTSSIELHTAALNQTPVAVFIGKERIGAGLIEKITDTAVKIGDEYFFRANCAFVLEK</sequence>
<evidence type="ECO:0000313" key="1">
    <source>
        <dbReference type="EMBL" id="OXM85814.1"/>
    </source>
</evidence>
<proteinExistence type="predicted"/>
<organism evidence="1 2">
    <name type="scientific">Paenibacillus rigui</name>
    <dbReference type="NCBI Taxonomy" id="554312"/>
    <lineage>
        <taxon>Bacteria</taxon>
        <taxon>Bacillati</taxon>
        <taxon>Bacillota</taxon>
        <taxon>Bacilli</taxon>
        <taxon>Bacillales</taxon>
        <taxon>Paenibacillaceae</taxon>
        <taxon>Paenibacillus</taxon>
    </lineage>
</organism>
<keyword evidence="2" id="KW-1185">Reference proteome</keyword>
<dbReference type="Proteomes" id="UP000215509">
    <property type="component" value="Unassembled WGS sequence"/>
</dbReference>
<evidence type="ECO:0000313" key="2">
    <source>
        <dbReference type="Proteomes" id="UP000215509"/>
    </source>
</evidence>
<reference evidence="1 2" key="1">
    <citation type="submission" date="2017-07" db="EMBL/GenBank/DDBJ databases">
        <title>Genome sequencing and assembly of Paenibacillus rigui.</title>
        <authorList>
            <person name="Mayilraj S."/>
        </authorList>
    </citation>
    <scope>NUCLEOTIDE SEQUENCE [LARGE SCALE GENOMIC DNA]</scope>
    <source>
        <strain evidence="1 2">JCM 16352</strain>
    </source>
</reference>
<dbReference type="AlphaFoldDB" id="A0A229UQW9"/>
<accession>A0A229UQW9</accession>
<dbReference type="RefSeq" id="WP_094014965.1">
    <property type="nucleotide sequence ID" value="NZ_NMQW01000017.1"/>
</dbReference>